<dbReference type="EMBL" id="JAUJEA010000007">
    <property type="protein sequence ID" value="MDN5203379.1"/>
    <property type="molecule type" value="Genomic_DNA"/>
</dbReference>
<proteinExistence type="predicted"/>
<sequence>MLEPKIIHFQNIIDPNGNITIANFTDVNFPFAVKRIYWLDDVPKGKVRGEHAQRKNLKILICLKGSVEIELEDLQGKKSTFSLKSSKEGLFIPNLYWSRIKFGEGAILICLASQIYEEQDYIRSHEAFLAINK</sequence>
<evidence type="ECO:0000259" key="1">
    <source>
        <dbReference type="Pfam" id="PF05523"/>
    </source>
</evidence>
<keyword evidence="3" id="KW-1185">Reference proteome</keyword>
<comment type="caution">
    <text evidence="2">The sequence shown here is derived from an EMBL/GenBank/DDBJ whole genome shotgun (WGS) entry which is preliminary data.</text>
</comment>
<dbReference type="CDD" id="cd20292">
    <property type="entry name" value="cupin_QdtA-like"/>
    <property type="match status" value="1"/>
</dbReference>
<name>A0ABT8KRK2_9BACT</name>
<organism evidence="2 3">
    <name type="scientific">Splendidivirga corallicola</name>
    <dbReference type="NCBI Taxonomy" id="3051826"/>
    <lineage>
        <taxon>Bacteria</taxon>
        <taxon>Pseudomonadati</taxon>
        <taxon>Bacteroidota</taxon>
        <taxon>Cytophagia</taxon>
        <taxon>Cytophagales</taxon>
        <taxon>Splendidivirgaceae</taxon>
        <taxon>Splendidivirga</taxon>
    </lineage>
</organism>
<evidence type="ECO:0000313" key="2">
    <source>
        <dbReference type="EMBL" id="MDN5203379.1"/>
    </source>
</evidence>
<evidence type="ECO:0000313" key="3">
    <source>
        <dbReference type="Proteomes" id="UP001172082"/>
    </source>
</evidence>
<dbReference type="InterPro" id="IPR008894">
    <property type="entry name" value="QdtA_cupin_dom"/>
</dbReference>
<dbReference type="Pfam" id="PF05523">
    <property type="entry name" value="FdtA"/>
    <property type="match status" value="1"/>
</dbReference>
<dbReference type="InterPro" id="IPR011051">
    <property type="entry name" value="RmlC_Cupin_sf"/>
</dbReference>
<gene>
    <name evidence="2" type="ORF">QQ008_18475</name>
</gene>
<feature type="domain" description="Sugar 3,4-ketoisomerase QdtA cupin" evidence="1">
    <location>
        <begin position="4"/>
        <end position="131"/>
    </location>
</feature>
<reference evidence="2" key="1">
    <citation type="submission" date="2023-06" db="EMBL/GenBank/DDBJ databases">
        <title>Genomic of Parafulvivirga corallium.</title>
        <authorList>
            <person name="Wang G."/>
        </authorList>
    </citation>
    <scope>NUCLEOTIDE SEQUENCE</scope>
    <source>
        <strain evidence="2">BMA10</strain>
    </source>
</reference>
<protein>
    <submittedName>
        <fullName evidence="2">FdtA/QdtA family cupin domain-containing protein</fullName>
    </submittedName>
</protein>
<dbReference type="RefSeq" id="WP_346753403.1">
    <property type="nucleotide sequence ID" value="NZ_JAUJEA010000007.1"/>
</dbReference>
<dbReference type="Proteomes" id="UP001172082">
    <property type="component" value="Unassembled WGS sequence"/>
</dbReference>
<accession>A0ABT8KRK2</accession>
<dbReference type="Gene3D" id="2.60.120.10">
    <property type="entry name" value="Jelly Rolls"/>
    <property type="match status" value="1"/>
</dbReference>
<dbReference type="SUPFAM" id="SSF51182">
    <property type="entry name" value="RmlC-like cupins"/>
    <property type="match status" value="1"/>
</dbReference>
<dbReference type="InterPro" id="IPR014710">
    <property type="entry name" value="RmlC-like_jellyroll"/>
</dbReference>